<accession>A0A7L5BPC5</accession>
<sequence>MTATKDDVFLASVLMRAPRSVLSINPQNALNKTTPQKEYIGVNLRRLLTT</sequence>
<protein>
    <submittedName>
        <fullName evidence="1">Uncharacterized protein</fullName>
    </submittedName>
</protein>
<gene>
    <name evidence="1" type="ORF">G3A56_23225</name>
</gene>
<proteinExistence type="predicted"/>
<dbReference type="RefSeq" id="WP_164056840.1">
    <property type="nucleotide sequence ID" value="NZ_CP048635.1"/>
</dbReference>
<evidence type="ECO:0000313" key="2">
    <source>
        <dbReference type="Proteomes" id="UP000464865"/>
    </source>
</evidence>
<dbReference type="KEGG" id="roy:G3A56_23225"/>
<evidence type="ECO:0000313" key="1">
    <source>
        <dbReference type="EMBL" id="QIB40739.1"/>
    </source>
</evidence>
<dbReference type="AlphaFoldDB" id="A0A7L5BPC5"/>
<name>A0A7L5BPC5_9HYPH</name>
<dbReference type="EMBL" id="CP048635">
    <property type="protein sequence ID" value="QIB40739.1"/>
    <property type="molecule type" value="Genomic_DNA"/>
</dbReference>
<reference evidence="1 2" key="1">
    <citation type="submission" date="2020-02" db="EMBL/GenBank/DDBJ databases">
        <title>Plant-Promoting Endophytic Bacterium Rhizobium oryzihabitans sp. nov., Isolated from the Root of Rice.</title>
        <authorList>
            <person name="zhao J."/>
            <person name="Zhang G."/>
        </authorList>
    </citation>
    <scope>NUCLEOTIDE SEQUENCE [LARGE SCALE GENOMIC DNA]</scope>
    <source>
        <strain evidence="1 2">M15</strain>
    </source>
</reference>
<organism evidence="1 2">
    <name type="scientific">Rhizobium oryzihabitans</name>
    <dbReference type="NCBI Taxonomy" id="2267833"/>
    <lineage>
        <taxon>Bacteria</taxon>
        <taxon>Pseudomonadati</taxon>
        <taxon>Pseudomonadota</taxon>
        <taxon>Alphaproteobacteria</taxon>
        <taxon>Hyphomicrobiales</taxon>
        <taxon>Rhizobiaceae</taxon>
        <taxon>Rhizobium/Agrobacterium group</taxon>
        <taxon>Rhizobium</taxon>
    </lineage>
</organism>
<dbReference type="Proteomes" id="UP000464865">
    <property type="component" value="Chromosome M15-12"/>
</dbReference>
<keyword evidence="2" id="KW-1185">Reference proteome</keyword>